<accession>A0AAJ7U6R4</accession>
<keyword evidence="4" id="KW-0472">Membrane</keyword>
<feature type="compositionally biased region" description="Pro residues" evidence="3">
    <location>
        <begin position="91"/>
        <end position="101"/>
    </location>
</feature>
<dbReference type="InterPro" id="IPR023779">
    <property type="entry name" value="Chromodomain_CS"/>
</dbReference>
<evidence type="ECO:0000313" key="7">
    <source>
        <dbReference type="RefSeq" id="XP_032830712.1"/>
    </source>
</evidence>
<dbReference type="Proteomes" id="UP001318040">
    <property type="component" value="Chromosome 54"/>
</dbReference>
<evidence type="ECO:0000256" key="3">
    <source>
        <dbReference type="SAM" id="MobiDB-lite"/>
    </source>
</evidence>
<dbReference type="InterPro" id="IPR000953">
    <property type="entry name" value="Chromo/chromo_shadow_dom"/>
</dbReference>
<keyword evidence="2" id="KW-0539">Nucleus</keyword>
<comment type="subcellular location">
    <subcellularLocation>
        <location evidence="1">Nucleus</location>
    </subcellularLocation>
</comment>
<keyword evidence="4" id="KW-1133">Transmembrane helix</keyword>
<dbReference type="PANTHER" id="PTHR22812">
    <property type="entry name" value="CHROMOBOX PROTEIN"/>
    <property type="match status" value="1"/>
</dbReference>
<evidence type="ECO:0000259" key="5">
    <source>
        <dbReference type="PROSITE" id="PS50013"/>
    </source>
</evidence>
<organism evidence="6 7">
    <name type="scientific">Petromyzon marinus</name>
    <name type="common">Sea lamprey</name>
    <dbReference type="NCBI Taxonomy" id="7757"/>
    <lineage>
        <taxon>Eukaryota</taxon>
        <taxon>Metazoa</taxon>
        <taxon>Chordata</taxon>
        <taxon>Craniata</taxon>
        <taxon>Vertebrata</taxon>
        <taxon>Cyclostomata</taxon>
        <taxon>Hyperoartia</taxon>
        <taxon>Petromyzontiformes</taxon>
        <taxon>Petromyzontidae</taxon>
        <taxon>Petromyzon</taxon>
    </lineage>
</organism>
<dbReference type="GeneID" id="116954244"/>
<dbReference type="InterPro" id="IPR051219">
    <property type="entry name" value="Heterochromatin_chromo-domain"/>
</dbReference>
<feature type="compositionally biased region" description="Basic residues" evidence="3">
    <location>
        <begin position="188"/>
        <end position="197"/>
    </location>
</feature>
<feature type="transmembrane region" description="Helical" evidence="4">
    <location>
        <begin position="279"/>
        <end position="301"/>
    </location>
</feature>
<dbReference type="PROSITE" id="PS00598">
    <property type="entry name" value="CHROMO_1"/>
    <property type="match status" value="1"/>
</dbReference>
<dbReference type="KEGG" id="pmrn:116954244"/>
<evidence type="ECO:0000256" key="1">
    <source>
        <dbReference type="ARBA" id="ARBA00004123"/>
    </source>
</evidence>
<dbReference type="RefSeq" id="XP_032830712.1">
    <property type="nucleotide sequence ID" value="XM_032974821.1"/>
</dbReference>
<reference evidence="7" key="1">
    <citation type="submission" date="2025-08" db="UniProtKB">
        <authorList>
            <consortium name="RefSeq"/>
        </authorList>
    </citation>
    <scope>IDENTIFICATION</scope>
    <source>
        <tissue evidence="7">Sperm</tissue>
    </source>
</reference>
<evidence type="ECO:0000313" key="6">
    <source>
        <dbReference type="Proteomes" id="UP001318040"/>
    </source>
</evidence>
<sequence length="305" mass="33272">MAATSSQETNSDDEFEVEAILDWRVRRGRAEYLVKWSGYGAEENTWEPPENLANCPELLSNFRARTPQLSSPVRSRHGTPQGTPRRRPQLPDSPPGSPTARPPIKELPGKQVEQEAELNHAGDTSAALDTRTHNGTQEDSCEDGGVTQDEMAQEDRAQAVPAQDSDIDADVEDGSSRLLDPSGLQRSSSRRRRRMKPVRQDTTESEDDASAVVKRPRWSLRLSPHREGRPSAEESTSRVRPLCVAHPGTADACDGPSEAQGADKVAASSQVVGGRRKRWALPAACTVGIALLLLLVVYGVLQRDG</sequence>
<proteinExistence type="predicted"/>
<protein>
    <submittedName>
        <fullName evidence="7">Heterochromatin protein 1-like</fullName>
    </submittedName>
</protein>
<keyword evidence="4" id="KW-0812">Transmembrane</keyword>
<evidence type="ECO:0000256" key="4">
    <source>
        <dbReference type="SAM" id="Phobius"/>
    </source>
</evidence>
<name>A0AAJ7U6R4_PETMA</name>
<feature type="domain" description="Chromo" evidence="5">
    <location>
        <begin position="15"/>
        <end position="74"/>
    </location>
</feature>
<dbReference type="InterPro" id="IPR016197">
    <property type="entry name" value="Chromo-like_dom_sf"/>
</dbReference>
<evidence type="ECO:0000256" key="2">
    <source>
        <dbReference type="ARBA" id="ARBA00023242"/>
    </source>
</evidence>
<dbReference type="InterPro" id="IPR023780">
    <property type="entry name" value="Chromo_domain"/>
</dbReference>
<dbReference type="SMART" id="SM00298">
    <property type="entry name" value="CHROMO"/>
    <property type="match status" value="1"/>
</dbReference>
<keyword evidence="6" id="KW-1185">Reference proteome</keyword>
<feature type="region of interest" description="Disordered" evidence="3">
    <location>
        <begin position="40"/>
        <end position="213"/>
    </location>
</feature>
<dbReference type="AlphaFoldDB" id="A0AAJ7U6R4"/>
<gene>
    <name evidence="7" type="primary">LOC116954244</name>
</gene>
<dbReference type="Pfam" id="PF00385">
    <property type="entry name" value="Chromo"/>
    <property type="match status" value="1"/>
</dbReference>
<dbReference type="CDD" id="cd00024">
    <property type="entry name" value="CD_CSD"/>
    <property type="match status" value="1"/>
</dbReference>
<feature type="compositionally biased region" description="Polar residues" evidence="3">
    <location>
        <begin position="67"/>
        <end position="82"/>
    </location>
</feature>
<dbReference type="SUPFAM" id="SSF54160">
    <property type="entry name" value="Chromo domain-like"/>
    <property type="match status" value="1"/>
</dbReference>
<dbReference type="PRINTS" id="PR00504">
    <property type="entry name" value="CHROMODOMAIN"/>
</dbReference>
<dbReference type="PROSITE" id="PS50013">
    <property type="entry name" value="CHROMO_2"/>
    <property type="match status" value="1"/>
</dbReference>
<dbReference type="Gene3D" id="2.40.50.40">
    <property type="match status" value="1"/>
</dbReference>
<dbReference type="InterPro" id="IPR017984">
    <property type="entry name" value="Chromo_dom_subgr"/>
</dbReference>
<dbReference type="GO" id="GO:0005634">
    <property type="term" value="C:nucleus"/>
    <property type="evidence" value="ECO:0007669"/>
    <property type="project" value="UniProtKB-SubCell"/>
</dbReference>